<accession>A0A0N4W2G3</accession>
<proteinExistence type="predicted"/>
<evidence type="ECO:0000313" key="1">
    <source>
        <dbReference type="WBParaSite" id="HPLM_0000391201-mRNA-1"/>
    </source>
</evidence>
<reference evidence="1" key="1">
    <citation type="submission" date="2017-02" db="UniProtKB">
        <authorList>
            <consortium name="WormBaseParasite"/>
        </authorList>
    </citation>
    <scope>IDENTIFICATION</scope>
</reference>
<sequence>LNLSFPHHLRHRQQAILWRLLPLILDLSGVNHRLHHCRPSKAGLTPAFPSPGNSSSIFNTPGPEILVPSSLSLSSRVLS</sequence>
<name>A0A0N4W2G3_HAEPC</name>
<dbReference type="AlphaFoldDB" id="A0A0N4W2G3"/>
<organism evidence="1">
    <name type="scientific">Haemonchus placei</name>
    <name type="common">Barber's pole worm</name>
    <dbReference type="NCBI Taxonomy" id="6290"/>
    <lineage>
        <taxon>Eukaryota</taxon>
        <taxon>Metazoa</taxon>
        <taxon>Ecdysozoa</taxon>
        <taxon>Nematoda</taxon>
        <taxon>Chromadorea</taxon>
        <taxon>Rhabditida</taxon>
        <taxon>Rhabditina</taxon>
        <taxon>Rhabditomorpha</taxon>
        <taxon>Strongyloidea</taxon>
        <taxon>Trichostrongylidae</taxon>
        <taxon>Haemonchus</taxon>
    </lineage>
</organism>
<dbReference type="WBParaSite" id="HPLM_0000391201-mRNA-1">
    <property type="protein sequence ID" value="HPLM_0000391201-mRNA-1"/>
    <property type="gene ID" value="HPLM_0000391201"/>
</dbReference>
<protein>
    <submittedName>
        <fullName evidence="1">Ovule protein</fullName>
    </submittedName>
</protein>